<dbReference type="AlphaFoldDB" id="A0A1M4ZF24"/>
<dbReference type="GO" id="GO:0005886">
    <property type="term" value="C:plasma membrane"/>
    <property type="evidence" value="ECO:0007669"/>
    <property type="project" value="UniProtKB-SubCell"/>
</dbReference>
<comment type="similarity">
    <text evidence="12">Belongs to the SecD/SecF family. SecF subfamily.</text>
</comment>
<feature type="transmembrane region" description="Helical" evidence="12">
    <location>
        <begin position="150"/>
        <end position="171"/>
    </location>
</feature>
<dbReference type="GO" id="GO:0006605">
    <property type="term" value="P:protein targeting"/>
    <property type="evidence" value="ECO:0007669"/>
    <property type="project" value="UniProtKB-UniRule"/>
</dbReference>
<evidence type="ECO:0000256" key="5">
    <source>
        <dbReference type="ARBA" id="ARBA00022927"/>
    </source>
</evidence>
<evidence type="ECO:0000256" key="6">
    <source>
        <dbReference type="ARBA" id="ARBA00022989"/>
    </source>
</evidence>
<feature type="domain" description="Protein export membrane protein SecD/SecF C-terminal" evidence="13">
    <location>
        <begin position="97"/>
        <end position="281"/>
    </location>
</feature>
<reference evidence="15" key="1">
    <citation type="submission" date="2016-11" db="EMBL/GenBank/DDBJ databases">
        <authorList>
            <person name="Varghese N."/>
            <person name="Submissions S."/>
        </authorList>
    </citation>
    <scope>NUCLEOTIDE SEQUENCE [LARGE SCALE GENOMIC DNA]</scope>
    <source>
        <strain evidence="15">DSM 18095</strain>
    </source>
</reference>
<evidence type="ECO:0000256" key="8">
    <source>
        <dbReference type="ARBA" id="ARBA00023136"/>
    </source>
</evidence>
<dbReference type="InterPro" id="IPR022813">
    <property type="entry name" value="SecD/SecF_arch_bac"/>
</dbReference>
<dbReference type="HAMAP" id="MF_01464_B">
    <property type="entry name" value="SecF_B"/>
    <property type="match status" value="1"/>
</dbReference>
<evidence type="ECO:0000313" key="15">
    <source>
        <dbReference type="Proteomes" id="UP000184114"/>
    </source>
</evidence>
<keyword evidence="5 12" id="KW-0653">Protein transport</keyword>
<dbReference type="GeneID" id="90996713"/>
<evidence type="ECO:0000256" key="3">
    <source>
        <dbReference type="ARBA" id="ARBA00022475"/>
    </source>
</evidence>
<keyword evidence="6 12" id="KW-1133">Transmembrane helix</keyword>
<dbReference type="GO" id="GO:0043952">
    <property type="term" value="P:protein transport by the Sec complex"/>
    <property type="evidence" value="ECO:0007669"/>
    <property type="project" value="UniProtKB-UniRule"/>
</dbReference>
<evidence type="ECO:0000259" key="13">
    <source>
        <dbReference type="Pfam" id="PF02355"/>
    </source>
</evidence>
<feature type="transmembrane region" description="Helical" evidence="12">
    <location>
        <begin position="9"/>
        <end position="27"/>
    </location>
</feature>
<organism evidence="14 15">
    <name type="scientific">Tissierella praeacuta DSM 18095</name>
    <dbReference type="NCBI Taxonomy" id="1123404"/>
    <lineage>
        <taxon>Bacteria</taxon>
        <taxon>Bacillati</taxon>
        <taxon>Bacillota</taxon>
        <taxon>Tissierellia</taxon>
        <taxon>Tissierellales</taxon>
        <taxon>Tissierellaceae</taxon>
        <taxon>Tissierella</taxon>
    </lineage>
</organism>
<gene>
    <name evidence="12" type="primary">secF</name>
    <name evidence="14" type="ORF">SAMN02745784_03021</name>
</gene>
<evidence type="ECO:0000256" key="4">
    <source>
        <dbReference type="ARBA" id="ARBA00022692"/>
    </source>
</evidence>
<evidence type="ECO:0000313" key="14">
    <source>
        <dbReference type="EMBL" id="SHF16407.1"/>
    </source>
</evidence>
<dbReference type="RefSeq" id="WP_084725503.1">
    <property type="nucleotide sequence ID" value="NZ_FQTY01000024.1"/>
</dbReference>
<dbReference type="InterPro" id="IPR005665">
    <property type="entry name" value="SecF_bac"/>
</dbReference>
<dbReference type="FunFam" id="1.20.1640.10:FF:000024">
    <property type="entry name" value="Multifunctional fusion protein"/>
    <property type="match status" value="1"/>
</dbReference>
<comment type="function">
    <text evidence="9 12">Part of the Sec protein translocase complex. Interacts with the SecYEG preprotein conducting channel. SecDF uses the proton motive force (PMF) to complete protein translocation after the ATP-dependent function of SecA.</text>
</comment>
<dbReference type="EMBL" id="FQTY01000024">
    <property type="protein sequence ID" value="SHF16407.1"/>
    <property type="molecule type" value="Genomic_DNA"/>
</dbReference>
<evidence type="ECO:0000256" key="2">
    <source>
        <dbReference type="ARBA" id="ARBA00022448"/>
    </source>
</evidence>
<comment type="similarity">
    <text evidence="11">In the N-terminal section; belongs to the SecD/SecF family. SecD subfamily.</text>
</comment>
<feature type="transmembrane region" description="Helical" evidence="12">
    <location>
        <begin position="177"/>
        <end position="198"/>
    </location>
</feature>
<dbReference type="NCBIfam" id="TIGR00966">
    <property type="entry name" value="transloc_SecF"/>
    <property type="match status" value="1"/>
</dbReference>
<dbReference type="GO" id="GO:0015450">
    <property type="term" value="F:protein-transporting ATPase activity"/>
    <property type="evidence" value="ECO:0007669"/>
    <property type="project" value="InterPro"/>
</dbReference>
<dbReference type="GO" id="GO:0065002">
    <property type="term" value="P:intracellular protein transmembrane transport"/>
    <property type="evidence" value="ECO:0007669"/>
    <property type="project" value="UniProtKB-UniRule"/>
</dbReference>
<dbReference type="InterPro" id="IPR055344">
    <property type="entry name" value="SecD_SecF_C_bact"/>
</dbReference>
<evidence type="ECO:0000256" key="9">
    <source>
        <dbReference type="ARBA" id="ARBA00059018"/>
    </source>
</evidence>
<dbReference type="InterPro" id="IPR022646">
    <property type="entry name" value="SecD/SecF_CS"/>
</dbReference>
<evidence type="ECO:0000256" key="7">
    <source>
        <dbReference type="ARBA" id="ARBA00023010"/>
    </source>
</evidence>
<dbReference type="Proteomes" id="UP000184114">
    <property type="component" value="Unassembled WGS sequence"/>
</dbReference>
<keyword evidence="15" id="KW-1185">Reference proteome</keyword>
<feature type="transmembrane region" description="Helical" evidence="12">
    <location>
        <begin position="253"/>
        <end position="277"/>
    </location>
</feature>
<dbReference type="Pfam" id="PF07549">
    <property type="entry name" value="Sec_GG"/>
    <property type="match status" value="1"/>
</dbReference>
<dbReference type="InterPro" id="IPR022645">
    <property type="entry name" value="SecD/SecF_bac"/>
</dbReference>
<dbReference type="Gene3D" id="1.20.1640.10">
    <property type="entry name" value="Multidrug efflux transporter AcrB transmembrane domain"/>
    <property type="match status" value="1"/>
</dbReference>
<keyword evidence="2 12" id="KW-0813">Transport</keyword>
<evidence type="ECO:0000256" key="10">
    <source>
        <dbReference type="ARBA" id="ARBA00060856"/>
    </source>
</evidence>
<dbReference type="PRINTS" id="PR01755">
    <property type="entry name" value="SECFTRNLCASE"/>
</dbReference>
<keyword evidence="4 12" id="KW-0812">Transmembrane</keyword>
<keyword evidence="3 12" id="KW-1003">Cell membrane</keyword>
<dbReference type="PANTHER" id="PTHR30081:SF8">
    <property type="entry name" value="PROTEIN TRANSLOCASE SUBUNIT SECF"/>
    <property type="match status" value="1"/>
</dbReference>
<comment type="similarity">
    <text evidence="10">In the C-terminal section; belongs to the SecD/SecF family. SecF subfamily.</text>
</comment>
<name>A0A1M4ZF24_9FIRM</name>
<comment type="subunit">
    <text evidence="12">Forms a complex with SecD. Part of the essential Sec protein translocation apparatus which comprises SecA, SecYEG and auxiliary proteins SecDF. Other proteins may also be involved.</text>
</comment>
<evidence type="ECO:0000256" key="11">
    <source>
        <dbReference type="ARBA" id="ARBA00061053"/>
    </source>
</evidence>
<sequence>MDIIKNRKIFAIFSLVIIIVGLLMFFTKGLNYGIDFTGGTLIQINAGKFIPVDEVREITDEYDKDVSVLHAGIEKDEIIIKSTLDLSNDTITSIVNKFIEKYNINENNFQSEKFGPLMGKEIREKAMLSTLIATVLMLGFITWRFEFNFGLAAIIALVHDIFIMLAVYSILRIPVNSSFIVAILTILGYSINDTIVIFDRIRENVRLYPKESPENLINKSIKQSLKRTINTSFTTLIAILMLYILGVEAIKVLALPLMIGVLAGTYSSMFIASPIWYELKNRKIKTAK</sequence>
<dbReference type="NCBIfam" id="TIGR00916">
    <property type="entry name" value="2A0604s01"/>
    <property type="match status" value="1"/>
</dbReference>
<keyword evidence="8 12" id="KW-0472">Membrane</keyword>
<proteinExistence type="inferred from homology"/>
<dbReference type="STRING" id="1123404.SAMN02745784_03021"/>
<dbReference type="SUPFAM" id="SSF82866">
    <property type="entry name" value="Multidrug efflux transporter AcrB transmembrane domain"/>
    <property type="match status" value="1"/>
</dbReference>
<protein>
    <recommendedName>
        <fullName evidence="12">Protein-export membrane protein SecF</fullName>
    </recommendedName>
</protein>
<keyword evidence="7 12" id="KW-0811">Translocation</keyword>
<comment type="subcellular location">
    <subcellularLocation>
        <location evidence="1 12">Cell membrane</location>
        <topology evidence="1 12">Multi-pass membrane protein</topology>
    </subcellularLocation>
</comment>
<evidence type="ECO:0000256" key="12">
    <source>
        <dbReference type="HAMAP-Rule" id="MF_01464"/>
    </source>
</evidence>
<dbReference type="Pfam" id="PF02355">
    <property type="entry name" value="SecD_SecF_C"/>
    <property type="match status" value="1"/>
</dbReference>
<dbReference type="InterPro" id="IPR048634">
    <property type="entry name" value="SecD_SecF_C"/>
</dbReference>
<feature type="transmembrane region" description="Helical" evidence="12">
    <location>
        <begin position="229"/>
        <end position="247"/>
    </location>
</feature>
<evidence type="ECO:0000256" key="1">
    <source>
        <dbReference type="ARBA" id="ARBA00004651"/>
    </source>
</evidence>
<feature type="transmembrane region" description="Helical" evidence="12">
    <location>
        <begin position="126"/>
        <end position="143"/>
    </location>
</feature>
<dbReference type="PANTHER" id="PTHR30081">
    <property type="entry name" value="PROTEIN-EXPORT MEMBRANE PROTEIN SEC"/>
    <property type="match status" value="1"/>
</dbReference>
<accession>A0A1M4ZF24</accession>